<comment type="caution">
    <text evidence="1">The sequence shown here is derived from an EMBL/GenBank/DDBJ whole genome shotgun (WGS) entry which is preliminary data.</text>
</comment>
<dbReference type="EMBL" id="DSJL01000011">
    <property type="protein sequence ID" value="HEF66215.1"/>
    <property type="molecule type" value="Genomic_DNA"/>
</dbReference>
<accession>A0A7C1X517</accession>
<evidence type="ECO:0000313" key="1">
    <source>
        <dbReference type="EMBL" id="HEF66215.1"/>
    </source>
</evidence>
<reference evidence="1" key="1">
    <citation type="journal article" date="2020" name="mSystems">
        <title>Genome- and Community-Level Interaction Insights into Carbon Utilization and Element Cycling Functions of Hydrothermarchaeota in Hydrothermal Sediment.</title>
        <authorList>
            <person name="Zhou Z."/>
            <person name="Liu Y."/>
            <person name="Xu W."/>
            <person name="Pan J."/>
            <person name="Luo Z.H."/>
            <person name="Li M."/>
        </authorList>
    </citation>
    <scope>NUCLEOTIDE SEQUENCE [LARGE SCALE GENOMIC DNA]</scope>
    <source>
        <strain evidence="1">SpSt-222</strain>
    </source>
</reference>
<name>A0A7C1X517_THERO</name>
<protein>
    <submittedName>
        <fullName evidence="1">Uncharacterized protein</fullName>
    </submittedName>
</protein>
<gene>
    <name evidence="1" type="ORF">ENP47_11570</name>
</gene>
<organism evidence="1">
    <name type="scientific">Thermomicrobium roseum</name>
    <dbReference type="NCBI Taxonomy" id="500"/>
    <lineage>
        <taxon>Bacteria</taxon>
        <taxon>Pseudomonadati</taxon>
        <taxon>Thermomicrobiota</taxon>
        <taxon>Thermomicrobia</taxon>
        <taxon>Thermomicrobiales</taxon>
        <taxon>Thermomicrobiaceae</taxon>
        <taxon>Thermomicrobium</taxon>
    </lineage>
</organism>
<sequence>MAKGQTSQVVEERVEVVAAQQPLFGYEFRYGWGFLAFVSFVGLNVLGLIIWMIIAINSPTIHPWG</sequence>
<dbReference type="AlphaFoldDB" id="A0A7C1X517"/>
<proteinExistence type="predicted"/>